<protein>
    <submittedName>
        <fullName evidence="2">Uncharacterized protein</fullName>
    </submittedName>
</protein>
<organism evidence="2 3">
    <name type="scientific">Trifolium medium</name>
    <dbReference type="NCBI Taxonomy" id="97028"/>
    <lineage>
        <taxon>Eukaryota</taxon>
        <taxon>Viridiplantae</taxon>
        <taxon>Streptophyta</taxon>
        <taxon>Embryophyta</taxon>
        <taxon>Tracheophyta</taxon>
        <taxon>Spermatophyta</taxon>
        <taxon>Magnoliopsida</taxon>
        <taxon>eudicotyledons</taxon>
        <taxon>Gunneridae</taxon>
        <taxon>Pentapetalae</taxon>
        <taxon>rosids</taxon>
        <taxon>fabids</taxon>
        <taxon>Fabales</taxon>
        <taxon>Fabaceae</taxon>
        <taxon>Papilionoideae</taxon>
        <taxon>50 kb inversion clade</taxon>
        <taxon>NPAAA clade</taxon>
        <taxon>Hologalegina</taxon>
        <taxon>IRL clade</taxon>
        <taxon>Trifolieae</taxon>
        <taxon>Trifolium</taxon>
    </lineage>
</organism>
<accession>A0A392UR86</accession>
<sequence>SSGDPSSVTPSKSIPTSDEPKETAPHIPPIPDEKEVQLDENITDQGIRPDEDAAAHNTQPDAIMPDNPIGEEQTIL</sequence>
<feature type="region of interest" description="Disordered" evidence="1">
    <location>
        <begin position="1"/>
        <end position="76"/>
    </location>
</feature>
<feature type="compositionally biased region" description="Polar residues" evidence="1">
    <location>
        <begin position="1"/>
        <end position="16"/>
    </location>
</feature>
<feature type="non-terminal residue" evidence="2">
    <location>
        <position position="1"/>
    </location>
</feature>
<evidence type="ECO:0000256" key="1">
    <source>
        <dbReference type="SAM" id="MobiDB-lite"/>
    </source>
</evidence>
<dbReference type="Proteomes" id="UP000265520">
    <property type="component" value="Unassembled WGS sequence"/>
</dbReference>
<proteinExistence type="predicted"/>
<comment type="caution">
    <text evidence="2">The sequence shown here is derived from an EMBL/GenBank/DDBJ whole genome shotgun (WGS) entry which is preliminary data.</text>
</comment>
<keyword evidence="3" id="KW-1185">Reference proteome</keyword>
<evidence type="ECO:0000313" key="3">
    <source>
        <dbReference type="Proteomes" id="UP000265520"/>
    </source>
</evidence>
<name>A0A392UR86_9FABA</name>
<reference evidence="2 3" key="1">
    <citation type="journal article" date="2018" name="Front. Plant Sci.">
        <title>Red Clover (Trifolium pratense) and Zigzag Clover (T. medium) - A Picture of Genomic Similarities and Differences.</title>
        <authorList>
            <person name="Dluhosova J."/>
            <person name="Istvanek J."/>
            <person name="Nedelnik J."/>
            <person name="Repkova J."/>
        </authorList>
    </citation>
    <scope>NUCLEOTIDE SEQUENCE [LARGE SCALE GENOMIC DNA]</scope>
    <source>
        <strain evidence="3">cv. 10/8</strain>
        <tissue evidence="2">Leaf</tissue>
    </source>
</reference>
<feature type="non-terminal residue" evidence="2">
    <location>
        <position position="76"/>
    </location>
</feature>
<dbReference type="EMBL" id="LXQA010951820">
    <property type="protein sequence ID" value="MCI78486.1"/>
    <property type="molecule type" value="Genomic_DNA"/>
</dbReference>
<dbReference type="AlphaFoldDB" id="A0A392UR86"/>
<evidence type="ECO:0000313" key="2">
    <source>
        <dbReference type="EMBL" id="MCI78486.1"/>
    </source>
</evidence>
<gene>
    <name evidence="2" type="ORF">A2U01_0099756</name>
</gene>